<dbReference type="GO" id="GO:0006355">
    <property type="term" value="P:regulation of DNA-templated transcription"/>
    <property type="evidence" value="ECO:0007669"/>
    <property type="project" value="InterPro"/>
</dbReference>
<dbReference type="Pfam" id="PF13545">
    <property type="entry name" value="HTH_Crp_2"/>
    <property type="match status" value="1"/>
</dbReference>
<dbReference type="InterPro" id="IPR000595">
    <property type="entry name" value="cNMP-bd_dom"/>
</dbReference>
<dbReference type="AlphaFoldDB" id="A0A1J5PUP7"/>
<dbReference type="InterPro" id="IPR014710">
    <property type="entry name" value="RmlC-like_jellyroll"/>
</dbReference>
<dbReference type="InterPro" id="IPR036390">
    <property type="entry name" value="WH_DNA-bd_sf"/>
</dbReference>
<keyword evidence="1" id="KW-0805">Transcription regulation</keyword>
<dbReference type="GO" id="GO:0003677">
    <property type="term" value="F:DNA binding"/>
    <property type="evidence" value="ECO:0007669"/>
    <property type="project" value="UniProtKB-KW"/>
</dbReference>
<evidence type="ECO:0000259" key="4">
    <source>
        <dbReference type="PROSITE" id="PS51063"/>
    </source>
</evidence>
<sequence length="206" mass="22654">MIAIMSPPLGNAIPAAPTDWPEALRAMARPQAVEAGQGLFARGAVPDRVFWVERGEVRLQRASADGRMIILQRVRQGFLAEASLQAAAYHCDAWVAHAGLVWSFPRPHLLSALAGSNALALWWAGRLAQQLRDARLRCERLALHSARERVLHALETEGQRGVLMLPALRKDWADELGLTPEALYRTLAALQREGVVALRGGCLHRL</sequence>
<dbReference type="InterPro" id="IPR012318">
    <property type="entry name" value="HTH_CRP"/>
</dbReference>
<evidence type="ECO:0000256" key="3">
    <source>
        <dbReference type="ARBA" id="ARBA00023163"/>
    </source>
</evidence>
<protein>
    <submittedName>
        <fullName evidence="5">Transcriptional regulator FixK</fullName>
    </submittedName>
</protein>
<keyword evidence="3" id="KW-0804">Transcription</keyword>
<dbReference type="PROSITE" id="PS51063">
    <property type="entry name" value="HTH_CRP_2"/>
    <property type="match status" value="1"/>
</dbReference>
<keyword evidence="2" id="KW-0238">DNA-binding</keyword>
<proteinExistence type="predicted"/>
<dbReference type="Pfam" id="PF00027">
    <property type="entry name" value="cNMP_binding"/>
    <property type="match status" value="1"/>
</dbReference>
<accession>A0A1J5PUP7</accession>
<reference evidence="5" key="1">
    <citation type="submission" date="2016-10" db="EMBL/GenBank/DDBJ databases">
        <title>Sequence of Gallionella enrichment culture.</title>
        <authorList>
            <person name="Poehlein A."/>
            <person name="Muehling M."/>
            <person name="Daniel R."/>
        </authorList>
    </citation>
    <scope>NUCLEOTIDE SEQUENCE</scope>
</reference>
<dbReference type="EMBL" id="MLJW01002199">
    <property type="protein sequence ID" value="OIQ75334.1"/>
    <property type="molecule type" value="Genomic_DNA"/>
</dbReference>
<dbReference type="SUPFAM" id="SSF51206">
    <property type="entry name" value="cAMP-binding domain-like"/>
    <property type="match status" value="1"/>
</dbReference>
<name>A0A1J5PUP7_9ZZZZ</name>
<dbReference type="Gene3D" id="2.60.120.10">
    <property type="entry name" value="Jelly Rolls"/>
    <property type="match status" value="1"/>
</dbReference>
<evidence type="ECO:0000256" key="1">
    <source>
        <dbReference type="ARBA" id="ARBA00023015"/>
    </source>
</evidence>
<evidence type="ECO:0000313" key="5">
    <source>
        <dbReference type="EMBL" id="OIQ75334.1"/>
    </source>
</evidence>
<gene>
    <name evidence="5" type="ORF">GALL_430000</name>
</gene>
<evidence type="ECO:0000256" key="2">
    <source>
        <dbReference type="ARBA" id="ARBA00023125"/>
    </source>
</evidence>
<dbReference type="SUPFAM" id="SSF46785">
    <property type="entry name" value="Winged helix' DNA-binding domain"/>
    <property type="match status" value="1"/>
</dbReference>
<feature type="domain" description="HTH crp-type" evidence="4">
    <location>
        <begin position="144"/>
        <end position="206"/>
    </location>
</feature>
<comment type="caution">
    <text evidence="5">The sequence shown here is derived from an EMBL/GenBank/DDBJ whole genome shotgun (WGS) entry which is preliminary data.</text>
</comment>
<organism evidence="5">
    <name type="scientific">mine drainage metagenome</name>
    <dbReference type="NCBI Taxonomy" id="410659"/>
    <lineage>
        <taxon>unclassified sequences</taxon>
        <taxon>metagenomes</taxon>
        <taxon>ecological metagenomes</taxon>
    </lineage>
</organism>
<dbReference type="InterPro" id="IPR018490">
    <property type="entry name" value="cNMP-bd_dom_sf"/>
</dbReference>